<organism evidence="1 2">
    <name type="scientific">Nostoc edaphicum CCNP1411</name>
    <dbReference type="NCBI Taxonomy" id="1472755"/>
    <lineage>
        <taxon>Bacteria</taxon>
        <taxon>Bacillati</taxon>
        <taxon>Cyanobacteriota</taxon>
        <taxon>Cyanophyceae</taxon>
        <taxon>Nostocales</taxon>
        <taxon>Nostocaceae</taxon>
        <taxon>Nostoc</taxon>
    </lineage>
</organism>
<dbReference type="EMBL" id="CP054694">
    <property type="protein sequence ID" value="QMS86126.1"/>
    <property type="molecule type" value="Genomic_DNA"/>
</dbReference>
<dbReference type="Proteomes" id="UP000514713">
    <property type="component" value="Plasmid pNe_2"/>
</dbReference>
<evidence type="ECO:0000313" key="2">
    <source>
        <dbReference type="Proteomes" id="UP000514713"/>
    </source>
</evidence>
<accession>A0A7D7QZ14</accession>
<evidence type="ECO:0000313" key="1">
    <source>
        <dbReference type="EMBL" id="QMS86126.1"/>
    </source>
</evidence>
<protein>
    <submittedName>
        <fullName evidence="1">Uncharacterized protein</fullName>
    </submittedName>
</protein>
<dbReference type="AlphaFoldDB" id="A0A7D7QZ14"/>
<name>A0A7D7QZ14_9NOSO</name>
<gene>
    <name evidence="1" type="ORF">HUN01_00405</name>
</gene>
<keyword evidence="2" id="KW-1185">Reference proteome</keyword>
<reference evidence="2" key="1">
    <citation type="submission" date="2020-06" db="EMBL/GenBank/DDBJ databases">
        <title>Nostoc edaphicum CCNP1411 genome.</title>
        <authorList>
            <person name="Fidor A."/>
            <person name="Grabski M."/>
            <person name="Gawor J."/>
            <person name="Gromadka R."/>
            <person name="Wegrzyn G."/>
            <person name="Mazur-Marzec H."/>
        </authorList>
    </citation>
    <scope>NUCLEOTIDE SEQUENCE [LARGE SCALE GENOMIC DNA]</scope>
    <source>
        <strain evidence="2">CCNP1411</strain>
        <plasmid evidence="2">pne_2</plasmid>
    </source>
</reference>
<geneLocation type="plasmid" evidence="2">
    <name>pne_2</name>
</geneLocation>
<dbReference type="RefSeq" id="WP_181927122.1">
    <property type="nucleotide sequence ID" value="NZ_CP054694.1"/>
</dbReference>
<proteinExistence type="predicted"/>
<dbReference type="KEGG" id="ned:HUN01_00405"/>
<sequence>MARNDIATRFKSKGVGVKCDTKPISVMLPEDLDTYVRNKPNRSEWLRQVIAEAVAKEQAEASQED</sequence>
<keyword evidence="1" id="KW-0614">Plasmid</keyword>